<dbReference type="Proteomes" id="UP000291144">
    <property type="component" value="Unassembled WGS sequence"/>
</dbReference>
<dbReference type="EMBL" id="SJKB01000002">
    <property type="protein sequence ID" value="TCC64102.1"/>
    <property type="molecule type" value="Genomic_DNA"/>
</dbReference>
<dbReference type="AlphaFoldDB" id="A0A4V2MBQ7"/>
<feature type="compositionally biased region" description="Basic and acidic residues" evidence="1">
    <location>
        <begin position="390"/>
        <end position="399"/>
    </location>
</feature>
<evidence type="ECO:0000313" key="2">
    <source>
        <dbReference type="EMBL" id="TCC64102.1"/>
    </source>
</evidence>
<dbReference type="OrthoDB" id="4222977at2"/>
<gene>
    <name evidence="2" type="ORF">E0H73_06660</name>
</gene>
<evidence type="ECO:0008006" key="4">
    <source>
        <dbReference type="Google" id="ProtNLM"/>
    </source>
</evidence>
<evidence type="ECO:0000313" key="3">
    <source>
        <dbReference type="Proteomes" id="UP000291144"/>
    </source>
</evidence>
<accession>A0A4V2MBQ7</accession>
<evidence type="ECO:0000256" key="1">
    <source>
        <dbReference type="SAM" id="MobiDB-lite"/>
    </source>
</evidence>
<keyword evidence="3" id="KW-1185">Reference proteome</keyword>
<feature type="region of interest" description="Disordered" evidence="1">
    <location>
        <begin position="389"/>
        <end position="427"/>
    </location>
</feature>
<organism evidence="2 3">
    <name type="scientific">Kribbella pittospori</name>
    <dbReference type="NCBI Taxonomy" id="722689"/>
    <lineage>
        <taxon>Bacteria</taxon>
        <taxon>Bacillati</taxon>
        <taxon>Actinomycetota</taxon>
        <taxon>Actinomycetes</taxon>
        <taxon>Propionibacteriales</taxon>
        <taxon>Kribbellaceae</taxon>
        <taxon>Kribbella</taxon>
    </lineage>
</organism>
<feature type="compositionally biased region" description="Low complexity" evidence="1">
    <location>
        <begin position="405"/>
        <end position="414"/>
    </location>
</feature>
<reference evidence="2 3" key="1">
    <citation type="submission" date="2019-02" db="EMBL/GenBank/DDBJ databases">
        <title>Kribbella capetownensis sp. nov. and Kribbella speibonae sp. nov., isolated from soil.</title>
        <authorList>
            <person name="Curtis S.M."/>
            <person name="Norton I."/>
            <person name="Everest G.J."/>
            <person name="Meyers P.R."/>
        </authorList>
    </citation>
    <scope>NUCLEOTIDE SEQUENCE [LARGE SCALE GENOMIC DNA]</scope>
    <source>
        <strain evidence="2 3">NRRL B-24813</strain>
    </source>
</reference>
<protein>
    <recommendedName>
        <fullName evidence="4">Septum formation-related domain-containing protein</fullName>
    </recommendedName>
</protein>
<name>A0A4V2MBQ7_9ACTN</name>
<proteinExistence type="predicted"/>
<sequence length="718" mass="79519">MADPIADELRGLAGTGLYRRNAFRVSGLVAGVDRRTARQVVQRVRAALEVGADVDLGPTASRDPDEIQAACDLILGDPRRRLVHEVFARWGNDLEACGCTEAAHQRHDTAIDLHAKAIHGELDQQQSQVELDKLWTIAGKTWTKVLASKEFGAHLASRVLELDDRQLTASAVEEIRSELPRTLIKPCIDLAVAATANGFRHRDHASRFPDANQLADRMLETAAAPLYAELEERRTSIGRRIQDEDPDPIVDEIERELLPRLTRLDSIVPAKRHRRTAELHDQIAILLNNCAVKLLDRGEVSDGRADEWLNRAAGLVIDPRDAALIQENRQMVRESAKAMADFRGQVFLLYTMRGSAAAKAMLRQVRREIDAPSVRAEIDRMLAEISAGNFRRERREPPRRPPSKPASRPGGSAPRSHNYYSEPRRPGGRRRGRVLLWLLVAAAIVFGVVRWGPFGQEVSVYQSKIADNAEPGTCLDKQADDWLDNATDLKGRDCDEPHWGEVLGYVQLTKVPAAYPGNDQAAALATFQCGEMLIQQGLKPAEYDINEVYAGAQYWNTGKDDNEYENYASCVLHRRDGQEISAGRKAKPDAPTTPKAVAMDLYADKIANNAPVGTCLQTKSGVDAKTIPKVAVVRCSVKHWAQVFGYPVLYKAGEKWPGDAAVYAKARHACSDTIPALPGYTTRVGWPGAEWWKDPKQTIYAFCLVHRVDGKQFTGGLG</sequence>
<dbReference type="RefSeq" id="WP_131352609.1">
    <property type="nucleotide sequence ID" value="NZ_SJKB01000002.1"/>
</dbReference>
<comment type="caution">
    <text evidence="2">The sequence shown here is derived from an EMBL/GenBank/DDBJ whole genome shotgun (WGS) entry which is preliminary data.</text>
</comment>